<dbReference type="PANTHER" id="PTHR30290:SF64">
    <property type="entry name" value="ABC TRANSPORTER PERIPLASMIC BINDING PROTEIN"/>
    <property type="match status" value="1"/>
</dbReference>
<accession>A0A8J7PZZ3</accession>
<organism evidence="5 6">
    <name type="scientific">Candidatus Paracaedimonas acanthamoebae</name>
    <dbReference type="NCBI Taxonomy" id="244581"/>
    <lineage>
        <taxon>Bacteria</taxon>
        <taxon>Pseudomonadati</taxon>
        <taxon>Pseudomonadota</taxon>
        <taxon>Alphaproteobacteria</taxon>
        <taxon>Holosporales</taxon>
        <taxon>Caedimonadaceae</taxon>
        <taxon>Candidatus Paracaedimonas</taxon>
    </lineage>
</organism>
<dbReference type="GO" id="GO:0042884">
    <property type="term" value="P:microcin transport"/>
    <property type="evidence" value="ECO:0007669"/>
    <property type="project" value="TreeGrafter"/>
</dbReference>
<dbReference type="Pfam" id="PF00496">
    <property type="entry name" value="SBP_bac_5"/>
    <property type="match status" value="1"/>
</dbReference>
<dbReference type="Proteomes" id="UP000664414">
    <property type="component" value="Unassembled WGS sequence"/>
</dbReference>
<dbReference type="GO" id="GO:0030288">
    <property type="term" value="C:outer membrane-bounded periplasmic space"/>
    <property type="evidence" value="ECO:0007669"/>
    <property type="project" value="TreeGrafter"/>
</dbReference>
<evidence type="ECO:0000313" key="5">
    <source>
        <dbReference type="EMBL" id="MBN9412698.1"/>
    </source>
</evidence>
<reference evidence="5" key="1">
    <citation type="submission" date="2021-02" db="EMBL/GenBank/DDBJ databases">
        <title>Thiocyanate and organic carbon inputs drive convergent selection for specific autotrophic Afipia and Thiobacillus strains within complex microbiomes.</title>
        <authorList>
            <person name="Huddy R.J."/>
            <person name="Sachdeva R."/>
            <person name="Kadzinga F."/>
            <person name="Kantor R.S."/>
            <person name="Harrison S.T.L."/>
            <person name="Banfield J.F."/>
        </authorList>
    </citation>
    <scope>NUCLEOTIDE SEQUENCE</scope>
    <source>
        <strain evidence="5">SCN18_10_11_15_R4_P_38_20</strain>
    </source>
</reference>
<dbReference type="AlphaFoldDB" id="A0A8J7PZZ3"/>
<comment type="subcellular location">
    <subcellularLocation>
        <location evidence="1">Periplasm</location>
    </subcellularLocation>
</comment>
<dbReference type="InterPro" id="IPR030678">
    <property type="entry name" value="Peptide/Ni-bd"/>
</dbReference>
<dbReference type="InterPro" id="IPR039424">
    <property type="entry name" value="SBP_5"/>
</dbReference>
<evidence type="ECO:0000313" key="6">
    <source>
        <dbReference type="Proteomes" id="UP000664414"/>
    </source>
</evidence>
<dbReference type="SUPFAM" id="SSF53850">
    <property type="entry name" value="Periplasmic binding protein-like II"/>
    <property type="match status" value="1"/>
</dbReference>
<evidence type="ECO:0000256" key="3">
    <source>
        <dbReference type="ARBA" id="ARBA00022729"/>
    </source>
</evidence>
<sequence>MTHFYYRAVCIILLNVLFSSENVGKEHGIAMHGTLKYSINFKHFSTVNPEAPKGGKLRLGVTGIFDSLNPYVIKGTPPAGLSIFSERLVFDTLMKRSPDEPFSLYGLIAESVDLASDRSSIIFYLNPKAKWPNAQSITADDVIFSFETLKEKGLANYRLFFKKVSKVEKINSHTIKFSFLPDKDDNVFDPEAPLLICLLPILPKYFFEGRDFEKVTHEEIPGSGPYKIKHVKLGHMISYERRPDYWGKDLPVNVGFYNFAEVRFDYYRDSKIALEAFKVGEYDIRGESEPTQWIKNYNFPAVKDGKIVKIEFNHQRPVGIKAFIFNIRKNLFNNESVRRALTYAFDFEWLNQSLFHNCFTRTMSYFDNTMLANDGIPQGNVLKLLQPFKNSLPAELFSTPYSLPLSGTKAKLRENLKKARDLLQANGWEIHGCQLIHKKTRQPFKFEIILYKHEDEKIALAYIKNLKLLGIQATIRTVDSTQYEHRLGTFDYDMTIHTWGHTLSPGNEQNLYWNSKTADQKGSRNYIGIKNPTIDKLCRMLVNAKTHDELTTITKALDLVLLWGHYLIPLYHSNKIFLAYWDKFGHPQFNPLDGIVLMNWWSKELKKK</sequence>
<dbReference type="InterPro" id="IPR000914">
    <property type="entry name" value="SBP_5_dom"/>
</dbReference>
<dbReference type="GO" id="GO:1904680">
    <property type="term" value="F:peptide transmembrane transporter activity"/>
    <property type="evidence" value="ECO:0007669"/>
    <property type="project" value="TreeGrafter"/>
</dbReference>
<name>A0A8J7PZZ3_9PROT</name>
<protein>
    <submittedName>
        <fullName evidence="5">ABC transporter substrate-binding protein</fullName>
    </submittedName>
</protein>
<dbReference type="GO" id="GO:0015833">
    <property type="term" value="P:peptide transport"/>
    <property type="evidence" value="ECO:0007669"/>
    <property type="project" value="TreeGrafter"/>
</dbReference>
<feature type="domain" description="Solute-binding protein family 5" evidence="4">
    <location>
        <begin position="105"/>
        <end position="518"/>
    </location>
</feature>
<evidence type="ECO:0000259" key="4">
    <source>
        <dbReference type="Pfam" id="PF00496"/>
    </source>
</evidence>
<proteinExistence type="inferred from homology"/>
<dbReference type="PIRSF" id="PIRSF002741">
    <property type="entry name" value="MppA"/>
    <property type="match status" value="1"/>
</dbReference>
<evidence type="ECO:0000256" key="1">
    <source>
        <dbReference type="ARBA" id="ARBA00004418"/>
    </source>
</evidence>
<dbReference type="GO" id="GO:0043190">
    <property type="term" value="C:ATP-binding cassette (ABC) transporter complex"/>
    <property type="evidence" value="ECO:0007669"/>
    <property type="project" value="InterPro"/>
</dbReference>
<keyword evidence="3" id="KW-0732">Signal</keyword>
<dbReference type="EMBL" id="JAFKGL010000012">
    <property type="protein sequence ID" value="MBN9412698.1"/>
    <property type="molecule type" value="Genomic_DNA"/>
</dbReference>
<comment type="similarity">
    <text evidence="2">Belongs to the bacterial solute-binding protein 5 family.</text>
</comment>
<dbReference type="Gene3D" id="3.40.190.10">
    <property type="entry name" value="Periplasmic binding protein-like II"/>
    <property type="match status" value="1"/>
</dbReference>
<dbReference type="Gene3D" id="3.10.105.10">
    <property type="entry name" value="Dipeptide-binding Protein, Domain 3"/>
    <property type="match status" value="1"/>
</dbReference>
<dbReference type="PANTHER" id="PTHR30290">
    <property type="entry name" value="PERIPLASMIC BINDING COMPONENT OF ABC TRANSPORTER"/>
    <property type="match status" value="1"/>
</dbReference>
<evidence type="ECO:0000256" key="2">
    <source>
        <dbReference type="ARBA" id="ARBA00005695"/>
    </source>
</evidence>
<comment type="caution">
    <text evidence="5">The sequence shown here is derived from an EMBL/GenBank/DDBJ whole genome shotgun (WGS) entry which is preliminary data.</text>
</comment>
<dbReference type="CDD" id="cd08497">
    <property type="entry name" value="MbnE-like"/>
    <property type="match status" value="1"/>
</dbReference>
<gene>
    <name evidence="5" type="ORF">J0H12_02070</name>
</gene>